<dbReference type="GO" id="GO:0005737">
    <property type="term" value="C:cytoplasm"/>
    <property type="evidence" value="ECO:0007669"/>
    <property type="project" value="TreeGrafter"/>
</dbReference>
<comment type="caution">
    <text evidence="10">The sequence shown here is derived from an EMBL/GenBank/DDBJ whole genome shotgun (WGS) entry which is preliminary data.</text>
</comment>
<keyword evidence="5" id="KW-0009">Actin-binding</keyword>
<evidence type="ECO:0000313" key="10">
    <source>
        <dbReference type="EMBL" id="OZJ04115.1"/>
    </source>
</evidence>
<organism evidence="10 11">
    <name type="scientific">Bifiguratus adelaidae</name>
    <dbReference type="NCBI Taxonomy" id="1938954"/>
    <lineage>
        <taxon>Eukaryota</taxon>
        <taxon>Fungi</taxon>
        <taxon>Fungi incertae sedis</taxon>
        <taxon>Mucoromycota</taxon>
        <taxon>Mucoromycotina</taxon>
        <taxon>Endogonomycetes</taxon>
        <taxon>Endogonales</taxon>
        <taxon>Endogonales incertae sedis</taxon>
        <taxon>Bifiguratus</taxon>
    </lineage>
</organism>
<comment type="subunit">
    <text evidence="7">Interacts with G-actin; ADP-actin form.</text>
</comment>
<dbReference type="InterPro" id="IPR002108">
    <property type="entry name" value="ADF-H"/>
</dbReference>
<dbReference type="PANTHER" id="PTHR13759:SF1">
    <property type="entry name" value="TWINFILIN"/>
    <property type="match status" value="1"/>
</dbReference>
<dbReference type="FunFam" id="3.40.20.10:FF:000007">
    <property type="entry name" value="Twinfilin-1 isoform 1"/>
    <property type="match status" value="1"/>
</dbReference>
<evidence type="ECO:0000256" key="6">
    <source>
        <dbReference type="ARBA" id="ARBA00023212"/>
    </source>
</evidence>
<evidence type="ECO:0000256" key="5">
    <source>
        <dbReference type="ARBA" id="ARBA00023203"/>
    </source>
</evidence>
<protein>
    <recommendedName>
        <fullName evidence="9">ADF-H domain-containing protein</fullName>
    </recommendedName>
</protein>
<evidence type="ECO:0000256" key="1">
    <source>
        <dbReference type="ARBA" id="ARBA00004245"/>
    </source>
</evidence>
<evidence type="ECO:0000256" key="3">
    <source>
        <dbReference type="ARBA" id="ARBA00022490"/>
    </source>
</evidence>
<dbReference type="Proteomes" id="UP000242875">
    <property type="component" value="Unassembled WGS sequence"/>
</dbReference>
<evidence type="ECO:0000313" key="11">
    <source>
        <dbReference type="Proteomes" id="UP000242875"/>
    </source>
</evidence>
<dbReference type="CDD" id="cd11284">
    <property type="entry name" value="ADF_Twf-C_like"/>
    <property type="match status" value="1"/>
</dbReference>
<name>A0A261Y0H0_9FUNG</name>
<feature type="domain" description="ADF-H" evidence="9">
    <location>
        <begin position="6"/>
        <end position="155"/>
    </location>
</feature>
<keyword evidence="11" id="KW-1185">Reference proteome</keyword>
<dbReference type="SMART" id="SM00102">
    <property type="entry name" value="ADF"/>
    <property type="match status" value="2"/>
</dbReference>
<reference evidence="10 11" key="1">
    <citation type="journal article" date="2017" name="Mycologia">
        <title>Bifiguratus adelaidae, gen. et sp. nov., a new member of Mucoromycotina in endophytic and soil-dwelling habitats.</title>
        <authorList>
            <person name="Torres-Cruz T.J."/>
            <person name="Billingsley Tobias T.L."/>
            <person name="Almatruk M."/>
            <person name="Hesse C."/>
            <person name="Kuske C.R."/>
            <person name="Desiro A."/>
            <person name="Benucci G.M."/>
            <person name="Bonito G."/>
            <person name="Stajich J.E."/>
            <person name="Dunlap C."/>
            <person name="Arnold A.E."/>
            <person name="Porras-Alfaro A."/>
        </authorList>
    </citation>
    <scope>NUCLEOTIDE SEQUENCE [LARGE SCALE GENOMIC DNA]</scope>
    <source>
        <strain evidence="10 11">AZ0501</strain>
    </source>
</reference>
<evidence type="ECO:0000259" key="9">
    <source>
        <dbReference type="PROSITE" id="PS51263"/>
    </source>
</evidence>
<accession>A0A261Y0H0</accession>
<dbReference type="GO" id="GO:0051015">
    <property type="term" value="F:actin filament binding"/>
    <property type="evidence" value="ECO:0007669"/>
    <property type="project" value="TreeGrafter"/>
</dbReference>
<comment type="subcellular location">
    <subcellularLocation>
        <location evidence="1">Cytoplasm</location>
        <location evidence="1">Cytoskeleton</location>
    </subcellularLocation>
</comment>
<dbReference type="AlphaFoldDB" id="A0A261Y0H0"/>
<feature type="domain" description="ADF-H" evidence="9">
    <location>
        <begin position="197"/>
        <end position="336"/>
    </location>
</feature>
<keyword evidence="3" id="KW-0963">Cytoplasm</keyword>
<dbReference type="GO" id="GO:0005884">
    <property type="term" value="C:actin filament"/>
    <property type="evidence" value="ECO:0007669"/>
    <property type="project" value="TreeGrafter"/>
</dbReference>
<sequence>MSHQSGISVSDELAKTFAEAVSGDQVRFIRVSIVNEVLEADGVENVKGNWEEDFDRVQAFLPDKTPTYIFYRLDPGAEVQASAPLPGESPSETSSAASWILLCYVPDGAKIRDKMIYASTRATLKREWGESGLREVVYGTTKEEFSLEGYRLHLKHQKAEAPLTQRERDLAEVKAAETQSASYTPQGTQAKKTYAAGVAFPLSDDAKSALEGLSKTESSGRNNYVSLAIDVKKEEIYLDKATNVSPSDLSKSVPADSPRFTFYTSGAHQDSTERPAVLFIYTCPLGSKIKERMVYSSAKAVVCSVAADEIGLRIVRKLETSDPHDLTADHISNEMGPTEPAQPLLGSKPGFKRPAAPGRRARTPNS</sequence>
<evidence type="ECO:0000256" key="4">
    <source>
        <dbReference type="ARBA" id="ARBA00022737"/>
    </source>
</evidence>
<evidence type="ECO:0000256" key="2">
    <source>
        <dbReference type="ARBA" id="ARBA00009557"/>
    </source>
</evidence>
<dbReference type="EMBL" id="MVBO01000053">
    <property type="protein sequence ID" value="OZJ04115.1"/>
    <property type="molecule type" value="Genomic_DNA"/>
</dbReference>
<dbReference type="InterPro" id="IPR028458">
    <property type="entry name" value="Twinfilin"/>
</dbReference>
<dbReference type="GO" id="GO:0003785">
    <property type="term" value="F:actin monomer binding"/>
    <property type="evidence" value="ECO:0007669"/>
    <property type="project" value="TreeGrafter"/>
</dbReference>
<dbReference type="SUPFAM" id="SSF55753">
    <property type="entry name" value="Actin depolymerizing proteins"/>
    <property type="match status" value="2"/>
</dbReference>
<dbReference type="PANTHER" id="PTHR13759">
    <property type="entry name" value="TWINFILIN"/>
    <property type="match status" value="1"/>
</dbReference>
<gene>
    <name evidence="10" type="ORF">BZG36_02866</name>
</gene>
<dbReference type="Gene3D" id="3.40.20.10">
    <property type="entry name" value="Severin"/>
    <property type="match status" value="2"/>
</dbReference>
<dbReference type="InterPro" id="IPR029006">
    <property type="entry name" value="ADF-H/Gelsolin-like_dom_sf"/>
</dbReference>
<dbReference type="GO" id="GO:0051016">
    <property type="term" value="P:barbed-end actin filament capping"/>
    <property type="evidence" value="ECO:0007669"/>
    <property type="project" value="TreeGrafter"/>
</dbReference>
<keyword evidence="6" id="KW-0206">Cytoskeleton</keyword>
<keyword evidence="4" id="KW-0677">Repeat</keyword>
<evidence type="ECO:0000256" key="7">
    <source>
        <dbReference type="ARBA" id="ARBA00038532"/>
    </source>
</evidence>
<dbReference type="PROSITE" id="PS51263">
    <property type="entry name" value="ADF_H"/>
    <property type="match status" value="2"/>
</dbReference>
<dbReference type="OrthoDB" id="10006997at2759"/>
<evidence type="ECO:0000256" key="8">
    <source>
        <dbReference type="SAM" id="MobiDB-lite"/>
    </source>
</evidence>
<proteinExistence type="inferred from homology"/>
<feature type="region of interest" description="Disordered" evidence="8">
    <location>
        <begin position="324"/>
        <end position="366"/>
    </location>
</feature>
<comment type="similarity">
    <text evidence="2">Belongs to the actin-binding proteins ADF family. Twinfilin subfamily.</text>
</comment>
<dbReference type="GO" id="GO:0030042">
    <property type="term" value="P:actin filament depolymerization"/>
    <property type="evidence" value="ECO:0007669"/>
    <property type="project" value="TreeGrafter"/>
</dbReference>
<dbReference type="CDD" id="cd11285">
    <property type="entry name" value="ADF_Twf-N_like"/>
    <property type="match status" value="1"/>
</dbReference>
<dbReference type="Pfam" id="PF00241">
    <property type="entry name" value="Cofilin_ADF"/>
    <property type="match status" value="2"/>
</dbReference>